<evidence type="ECO:0000313" key="2">
    <source>
        <dbReference type="EMBL" id="GLF94404.1"/>
    </source>
</evidence>
<sequence>MSTQVRDDIGRDANGTIQVIRCPHSQCRQLVQVEINHPLHHTDSTDETHCPPSGVEVIDIPGRHLPN</sequence>
<organism evidence="2 3">
    <name type="scientific">Streptomyces yaizuensis</name>
    <dbReference type="NCBI Taxonomy" id="2989713"/>
    <lineage>
        <taxon>Bacteria</taxon>
        <taxon>Bacillati</taxon>
        <taxon>Actinomycetota</taxon>
        <taxon>Actinomycetes</taxon>
        <taxon>Kitasatosporales</taxon>
        <taxon>Streptomycetaceae</taxon>
        <taxon>Streptomyces</taxon>
    </lineage>
</organism>
<gene>
    <name evidence="2" type="ORF">SYYSPA8_08925</name>
</gene>
<feature type="region of interest" description="Disordered" evidence="1">
    <location>
        <begin position="40"/>
        <end position="67"/>
    </location>
</feature>
<proteinExistence type="predicted"/>
<name>A0ABQ5NW11_9ACTN</name>
<dbReference type="EMBL" id="BSBI01000003">
    <property type="protein sequence ID" value="GLF94404.1"/>
    <property type="molecule type" value="Genomic_DNA"/>
</dbReference>
<feature type="compositionally biased region" description="Basic and acidic residues" evidence="1">
    <location>
        <begin position="40"/>
        <end position="49"/>
    </location>
</feature>
<comment type="caution">
    <text evidence="2">The sequence shown here is derived from an EMBL/GenBank/DDBJ whole genome shotgun (WGS) entry which is preliminary data.</text>
</comment>
<evidence type="ECO:0000256" key="1">
    <source>
        <dbReference type="SAM" id="MobiDB-lite"/>
    </source>
</evidence>
<dbReference type="Proteomes" id="UP001291653">
    <property type="component" value="Unassembled WGS sequence"/>
</dbReference>
<keyword evidence="3" id="KW-1185">Reference proteome</keyword>
<accession>A0ABQ5NW11</accession>
<dbReference type="RefSeq" id="WP_323446494.1">
    <property type="nucleotide sequence ID" value="NZ_BSBI01000003.1"/>
</dbReference>
<evidence type="ECO:0000313" key="3">
    <source>
        <dbReference type="Proteomes" id="UP001291653"/>
    </source>
</evidence>
<protein>
    <submittedName>
        <fullName evidence="2">Uncharacterized protein</fullName>
    </submittedName>
</protein>
<reference evidence="2 3" key="1">
    <citation type="submission" date="2022-10" db="EMBL/GenBank/DDBJ databases">
        <title>Draft genome sequence of Streptomyces sp. YSPA8.</title>
        <authorList>
            <person name="Moriuchi R."/>
            <person name="Dohra H."/>
            <person name="Yamamura H."/>
            <person name="Kodani S."/>
        </authorList>
    </citation>
    <scope>NUCLEOTIDE SEQUENCE [LARGE SCALE GENOMIC DNA]</scope>
    <source>
        <strain evidence="2 3">YSPA8</strain>
    </source>
</reference>